<name>X0VIW8_9ZZZZ</name>
<gene>
    <name evidence="1" type="ORF">S01H1_52703</name>
</gene>
<organism evidence="1">
    <name type="scientific">marine sediment metagenome</name>
    <dbReference type="NCBI Taxonomy" id="412755"/>
    <lineage>
        <taxon>unclassified sequences</taxon>
        <taxon>metagenomes</taxon>
        <taxon>ecological metagenomes</taxon>
    </lineage>
</organism>
<comment type="caution">
    <text evidence="1">The sequence shown here is derived from an EMBL/GenBank/DDBJ whole genome shotgun (WGS) entry which is preliminary data.</text>
</comment>
<sequence length="84" mass="9515">MIYRVQVHETPAEALPLRGWRRIRGTNKQEAAVNAIRGRILEAGTLWAYVARPKPTWPNGSPCIVDRFELTLKKSTTYPPEGGR</sequence>
<protein>
    <submittedName>
        <fullName evidence="1">Uncharacterized protein</fullName>
    </submittedName>
</protein>
<proteinExistence type="predicted"/>
<evidence type="ECO:0000313" key="1">
    <source>
        <dbReference type="EMBL" id="GAG18210.1"/>
    </source>
</evidence>
<dbReference type="AlphaFoldDB" id="X0VIW8"/>
<reference evidence="1" key="1">
    <citation type="journal article" date="2014" name="Front. Microbiol.">
        <title>High frequency of phylogenetically diverse reductive dehalogenase-homologous genes in deep subseafloor sedimentary metagenomes.</title>
        <authorList>
            <person name="Kawai M."/>
            <person name="Futagami T."/>
            <person name="Toyoda A."/>
            <person name="Takaki Y."/>
            <person name="Nishi S."/>
            <person name="Hori S."/>
            <person name="Arai W."/>
            <person name="Tsubouchi T."/>
            <person name="Morono Y."/>
            <person name="Uchiyama I."/>
            <person name="Ito T."/>
            <person name="Fujiyama A."/>
            <person name="Inagaki F."/>
            <person name="Takami H."/>
        </authorList>
    </citation>
    <scope>NUCLEOTIDE SEQUENCE</scope>
    <source>
        <strain evidence="1">Expedition CK06-06</strain>
    </source>
</reference>
<accession>X0VIW8</accession>
<dbReference type="EMBL" id="BARS01034082">
    <property type="protein sequence ID" value="GAG18210.1"/>
    <property type="molecule type" value="Genomic_DNA"/>
</dbReference>